<accession>A0A6M8J2A5</accession>
<dbReference type="Pfam" id="PF06196">
    <property type="entry name" value="DUF997"/>
    <property type="match status" value="1"/>
</dbReference>
<organism evidence="2 3">
    <name type="scientific">Berryella wangjianweii</name>
    <dbReference type="NCBI Taxonomy" id="2734634"/>
    <lineage>
        <taxon>Bacteria</taxon>
        <taxon>Bacillati</taxon>
        <taxon>Actinomycetota</taxon>
        <taxon>Coriobacteriia</taxon>
        <taxon>Eggerthellales</taxon>
        <taxon>Eggerthellaceae</taxon>
        <taxon>Berryella</taxon>
    </lineage>
</organism>
<keyword evidence="3" id="KW-1185">Reference proteome</keyword>
<name>A0A6M8J2A5_9ACTN</name>
<evidence type="ECO:0000256" key="1">
    <source>
        <dbReference type="SAM" id="Phobius"/>
    </source>
</evidence>
<gene>
    <name evidence="2" type="ORF">HLV38_05980</name>
</gene>
<dbReference type="KEGG" id="bwa:HLV38_05980"/>
<dbReference type="AlphaFoldDB" id="A0A6M8J2A5"/>
<feature type="transmembrane region" description="Helical" evidence="1">
    <location>
        <begin position="20"/>
        <end position="41"/>
    </location>
</feature>
<protein>
    <submittedName>
        <fullName evidence="2">YhdT family protein</fullName>
    </submittedName>
</protein>
<keyword evidence="1" id="KW-0812">Transmembrane</keyword>
<evidence type="ECO:0000313" key="2">
    <source>
        <dbReference type="EMBL" id="QKF07707.1"/>
    </source>
</evidence>
<dbReference type="RefSeq" id="WP_173165075.1">
    <property type="nucleotide sequence ID" value="NZ_CP053716.1"/>
</dbReference>
<dbReference type="Proteomes" id="UP000503297">
    <property type="component" value="Chromosome"/>
</dbReference>
<evidence type="ECO:0000313" key="3">
    <source>
        <dbReference type="Proteomes" id="UP000503297"/>
    </source>
</evidence>
<proteinExistence type="predicted"/>
<sequence>MQSQGAATYAAKLRQADREARATVVALAITVAVWVAAGFGLSGLDVRIAHTPLWVIGGTVGTWLCAIVCAVYLANRVFVDVDLDHHADAPEPATQASQAAPIIPAAEASRVSLSEGGRDE</sequence>
<keyword evidence="1" id="KW-1133">Transmembrane helix</keyword>
<dbReference type="InterPro" id="IPR010398">
    <property type="entry name" value="DUF997"/>
</dbReference>
<keyword evidence="1" id="KW-0472">Membrane</keyword>
<dbReference type="EMBL" id="CP053716">
    <property type="protein sequence ID" value="QKF07707.1"/>
    <property type="molecule type" value="Genomic_DNA"/>
</dbReference>
<feature type="transmembrane region" description="Helical" evidence="1">
    <location>
        <begin position="53"/>
        <end position="74"/>
    </location>
</feature>
<reference evidence="3" key="1">
    <citation type="submission" date="2020-05" db="EMBL/GenBank/DDBJ databases">
        <title>Novel species in genus Nocardioides.</title>
        <authorList>
            <person name="Zhang G."/>
        </authorList>
    </citation>
    <scope>NUCLEOTIDE SEQUENCE [LARGE SCALE GENOMIC DNA]</scope>
    <source>
        <strain evidence="3">zg-1050</strain>
    </source>
</reference>